<feature type="binding site" evidence="4">
    <location>
        <position position="246"/>
    </location>
    <ligand>
        <name>Mg(2+)</name>
        <dbReference type="ChEBI" id="CHEBI:18420"/>
    </ligand>
</feature>
<feature type="binding site" evidence="3">
    <location>
        <position position="220"/>
    </location>
    <ligand>
        <name>substrate</name>
    </ligand>
</feature>
<sequence>MNKLKDIRNLSMEQRIEFLNSFDTIMTDCDGVLWLNSMPINGAFDTLKMFQLLNKKIYFVSNNTSRSVEAYVNKFQKMGFETTSDQIIIPTLAIVWYLKKIEFTGKALVIGTQSFIKTLKENGIEVITGPNVVEESETTVYKMLSNLPEVDAVIMDFDINLNLIKLTTAKSLLKKKQILFLVGTRDDAVPMANKHSIIGPGPFVDVIIKFTGHQPIEYAKPSAVLKDYLFEYFSITNPERCLFIGDSLSTDMKFAELCGFTKLWVGSGVDDINTLYRASITPDYYLPNLGLMPSLRN</sequence>
<dbReference type="Proteomes" id="UP001168990">
    <property type="component" value="Unassembled WGS sequence"/>
</dbReference>
<dbReference type="NCBIfam" id="TIGR01460">
    <property type="entry name" value="HAD-SF-IIA"/>
    <property type="match status" value="1"/>
</dbReference>
<dbReference type="GO" id="GO:0016791">
    <property type="term" value="F:phosphatase activity"/>
    <property type="evidence" value="ECO:0007669"/>
    <property type="project" value="TreeGrafter"/>
</dbReference>
<protein>
    <recommendedName>
        <fullName evidence="7">4-nitrophenylphosphatase</fullName>
    </recommendedName>
</protein>
<dbReference type="Gene3D" id="3.40.50.1000">
    <property type="entry name" value="HAD superfamily/HAD-like"/>
    <property type="match status" value="2"/>
</dbReference>
<dbReference type="SUPFAM" id="SSF56784">
    <property type="entry name" value="HAD-like"/>
    <property type="match status" value="1"/>
</dbReference>
<comment type="caution">
    <text evidence="5">The sequence shown here is derived from an EMBL/GenBank/DDBJ whole genome shotgun (WGS) entry which is preliminary data.</text>
</comment>
<dbReference type="PANTHER" id="PTHR19288:SF4">
    <property type="entry name" value="RE04130P-RELATED"/>
    <property type="match status" value="1"/>
</dbReference>
<feature type="active site" description="Proton donor" evidence="2">
    <location>
        <position position="30"/>
    </location>
</feature>
<evidence type="ECO:0000256" key="4">
    <source>
        <dbReference type="PIRSR" id="PIRSR000915-3"/>
    </source>
</evidence>
<dbReference type="PANTHER" id="PTHR19288">
    <property type="entry name" value="4-NITROPHENYLPHOSPHATASE-RELATED"/>
    <property type="match status" value="1"/>
</dbReference>
<evidence type="ECO:0000256" key="2">
    <source>
        <dbReference type="PIRSR" id="PIRSR000915-1"/>
    </source>
</evidence>
<dbReference type="PIRSF" id="PIRSF000915">
    <property type="entry name" value="PGP-type_phosphatase"/>
    <property type="match status" value="1"/>
</dbReference>
<keyword evidence="4" id="KW-0460">Magnesium</keyword>
<dbReference type="InterPro" id="IPR006357">
    <property type="entry name" value="HAD-SF_hydro_IIA"/>
</dbReference>
<dbReference type="InterPro" id="IPR036412">
    <property type="entry name" value="HAD-like_sf"/>
</dbReference>
<dbReference type="EMBL" id="JAQQBS010000001">
    <property type="protein sequence ID" value="KAK0176775.1"/>
    <property type="molecule type" value="Genomic_DNA"/>
</dbReference>
<feature type="binding site" evidence="3">
    <location>
        <begin position="61"/>
        <end position="63"/>
    </location>
    <ligand>
        <name>substrate</name>
    </ligand>
</feature>
<evidence type="ECO:0000313" key="5">
    <source>
        <dbReference type="EMBL" id="KAK0176775.1"/>
    </source>
</evidence>
<keyword evidence="4" id="KW-0479">Metal-binding</keyword>
<feature type="binding site" evidence="4">
    <location>
        <position position="28"/>
    </location>
    <ligand>
        <name>Mg(2+)</name>
        <dbReference type="ChEBI" id="CHEBI:18420"/>
    </ligand>
</feature>
<dbReference type="AlphaFoldDB" id="A0AA39FVS7"/>
<keyword evidence="6" id="KW-1185">Reference proteome</keyword>
<evidence type="ECO:0000256" key="1">
    <source>
        <dbReference type="PIRNR" id="PIRNR000915"/>
    </source>
</evidence>
<evidence type="ECO:0000313" key="6">
    <source>
        <dbReference type="Proteomes" id="UP001168990"/>
    </source>
</evidence>
<reference evidence="5" key="2">
    <citation type="submission" date="2023-03" db="EMBL/GenBank/DDBJ databases">
        <authorList>
            <person name="Inwood S.N."/>
            <person name="Skelly J.G."/>
            <person name="Guhlin J."/>
            <person name="Harrop T.W.R."/>
            <person name="Goldson S.G."/>
            <person name="Dearden P.K."/>
        </authorList>
    </citation>
    <scope>NUCLEOTIDE SEQUENCE</scope>
    <source>
        <strain evidence="5">Irish</strain>
        <tissue evidence="5">Whole body</tissue>
    </source>
</reference>
<proteinExistence type="inferred from homology"/>
<organism evidence="5 6">
    <name type="scientific">Microctonus aethiopoides</name>
    <dbReference type="NCBI Taxonomy" id="144406"/>
    <lineage>
        <taxon>Eukaryota</taxon>
        <taxon>Metazoa</taxon>
        <taxon>Ecdysozoa</taxon>
        <taxon>Arthropoda</taxon>
        <taxon>Hexapoda</taxon>
        <taxon>Insecta</taxon>
        <taxon>Pterygota</taxon>
        <taxon>Neoptera</taxon>
        <taxon>Endopterygota</taxon>
        <taxon>Hymenoptera</taxon>
        <taxon>Apocrita</taxon>
        <taxon>Ichneumonoidea</taxon>
        <taxon>Braconidae</taxon>
        <taxon>Euphorinae</taxon>
        <taxon>Microctonus</taxon>
    </lineage>
</organism>
<dbReference type="InterPro" id="IPR023214">
    <property type="entry name" value="HAD_sf"/>
</dbReference>
<dbReference type="GO" id="GO:0005737">
    <property type="term" value="C:cytoplasm"/>
    <property type="evidence" value="ECO:0007669"/>
    <property type="project" value="TreeGrafter"/>
</dbReference>
<gene>
    <name evidence="5" type="ORF">PV328_000880</name>
</gene>
<evidence type="ECO:0000256" key="3">
    <source>
        <dbReference type="PIRSR" id="PIRSR000915-2"/>
    </source>
</evidence>
<accession>A0AA39FVS7</accession>
<feature type="binding site" evidence="4">
    <location>
        <position position="30"/>
    </location>
    <ligand>
        <name>Mg(2+)</name>
        <dbReference type="ChEBI" id="CHEBI:18420"/>
    </ligand>
</feature>
<evidence type="ECO:0008006" key="7">
    <source>
        <dbReference type="Google" id="ProtNLM"/>
    </source>
</evidence>
<comment type="similarity">
    <text evidence="1">Belongs to the HAD-like hydrolase superfamily.</text>
</comment>
<comment type="cofactor">
    <cofactor evidence="4">
        <name>Mg(2+)</name>
        <dbReference type="ChEBI" id="CHEBI:18420"/>
    </cofactor>
    <text evidence="4">Divalent metal ions. Mg(2+) is the most effective.</text>
</comment>
<dbReference type="GO" id="GO:0046872">
    <property type="term" value="F:metal ion binding"/>
    <property type="evidence" value="ECO:0007669"/>
    <property type="project" value="UniProtKB-KW"/>
</dbReference>
<feature type="active site" description="Nucleophile" evidence="2">
    <location>
        <position position="28"/>
    </location>
</feature>
<dbReference type="Pfam" id="PF13344">
    <property type="entry name" value="Hydrolase_6"/>
    <property type="match status" value="1"/>
</dbReference>
<reference evidence="5" key="1">
    <citation type="journal article" date="2023" name="bioRxiv">
        <title>Scaffold-level genome assemblies of two parasitoid biocontrol wasps reveal the parthenogenesis mechanism and an associated novel virus.</title>
        <authorList>
            <person name="Inwood S."/>
            <person name="Skelly J."/>
            <person name="Guhlin J."/>
            <person name="Harrop T."/>
            <person name="Goldson S."/>
            <person name="Dearden P."/>
        </authorList>
    </citation>
    <scope>NUCLEOTIDE SEQUENCE</scope>
    <source>
        <strain evidence="5">Irish</strain>
        <tissue evidence="5">Whole body</tissue>
    </source>
</reference>
<keyword evidence="1" id="KW-0378">Hydrolase</keyword>
<dbReference type="Pfam" id="PF13242">
    <property type="entry name" value="Hydrolase_like"/>
    <property type="match status" value="1"/>
</dbReference>
<name>A0AA39FVS7_9HYME</name>